<dbReference type="Proteomes" id="UP001295444">
    <property type="component" value="Chromosome 08"/>
</dbReference>
<feature type="compositionally biased region" description="Basic and acidic residues" evidence="1">
    <location>
        <begin position="1"/>
        <end position="10"/>
    </location>
</feature>
<reference evidence="2" key="1">
    <citation type="submission" date="2022-03" db="EMBL/GenBank/DDBJ databases">
        <authorList>
            <person name="Alioto T."/>
            <person name="Alioto T."/>
            <person name="Gomez Garrido J."/>
        </authorList>
    </citation>
    <scope>NUCLEOTIDE SEQUENCE</scope>
</reference>
<evidence type="ECO:0000313" key="3">
    <source>
        <dbReference type="Proteomes" id="UP001295444"/>
    </source>
</evidence>
<dbReference type="EMBL" id="OW240919">
    <property type="protein sequence ID" value="CAH2312734.1"/>
    <property type="molecule type" value="Genomic_DNA"/>
</dbReference>
<sequence>ADTSRTAKRDGGKRRHIPRAPALPRIHARHNLTTCRKAPPCSKQPHGNANLHFCIDWASDEQMKRPGLPAASSGDDADKEDPAEPTQPGGHLQKDARPFLCLKHILQFLTLLLGRLIFPHIIGVSNDIITQAMICYQPYK</sequence>
<feature type="region of interest" description="Disordered" evidence="1">
    <location>
        <begin position="64"/>
        <end position="93"/>
    </location>
</feature>
<keyword evidence="3" id="KW-1185">Reference proteome</keyword>
<feature type="non-terminal residue" evidence="2">
    <location>
        <position position="1"/>
    </location>
</feature>
<accession>A0AAD1SWV3</accession>
<feature type="region of interest" description="Disordered" evidence="1">
    <location>
        <begin position="1"/>
        <end position="28"/>
    </location>
</feature>
<evidence type="ECO:0000256" key="1">
    <source>
        <dbReference type="SAM" id="MobiDB-lite"/>
    </source>
</evidence>
<evidence type="ECO:0000313" key="2">
    <source>
        <dbReference type="EMBL" id="CAH2312734.1"/>
    </source>
</evidence>
<gene>
    <name evidence="2" type="ORF">PECUL_23A047935</name>
</gene>
<dbReference type="AlphaFoldDB" id="A0AAD1SWV3"/>
<protein>
    <submittedName>
        <fullName evidence="2">Uncharacterized protein</fullName>
    </submittedName>
</protein>
<organism evidence="2 3">
    <name type="scientific">Pelobates cultripes</name>
    <name type="common">Western spadefoot toad</name>
    <dbReference type="NCBI Taxonomy" id="61616"/>
    <lineage>
        <taxon>Eukaryota</taxon>
        <taxon>Metazoa</taxon>
        <taxon>Chordata</taxon>
        <taxon>Craniata</taxon>
        <taxon>Vertebrata</taxon>
        <taxon>Euteleostomi</taxon>
        <taxon>Amphibia</taxon>
        <taxon>Batrachia</taxon>
        <taxon>Anura</taxon>
        <taxon>Pelobatoidea</taxon>
        <taxon>Pelobatidae</taxon>
        <taxon>Pelobates</taxon>
    </lineage>
</organism>
<name>A0AAD1SWV3_PELCU</name>
<proteinExistence type="predicted"/>